<name>A0A7V4XQU4_9BACT</name>
<dbReference type="EMBL" id="DTKL01000015">
    <property type="protein sequence ID" value="HGY93458.1"/>
    <property type="molecule type" value="Genomic_DNA"/>
</dbReference>
<feature type="domain" description="DinB-like" evidence="1">
    <location>
        <begin position="11"/>
        <end position="139"/>
    </location>
</feature>
<dbReference type="AlphaFoldDB" id="A0A7V4XQU4"/>
<protein>
    <submittedName>
        <fullName evidence="2">DinB family protein</fullName>
    </submittedName>
</protein>
<reference evidence="2" key="1">
    <citation type="journal article" date="2020" name="mSystems">
        <title>Genome- and Community-Level Interaction Insights into Carbon Utilization and Element Cycling Functions of Hydrothermarchaeota in Hydrothermal Sediment.</title>
        <authorList>
            <person name="Zhou Z."/>
            <person name="Liu Y."/>
            <person name="Xu W."/>
            <person name="Pan J."/>
            <person name="Luo Z.H."/>
            <person name="Li M."/>
        </authorList>
    </citation>
    <scope>NUCLEOTIDE SEQUENCE [LARGE SCALE GENOMIC DNA]</scope>
    <source>
        <strain evidence="2">SpSt-855</strain>
    </source>
</reference>
<gene>
    <name evidence="2" type="ORF">ENW50_02035</name>
</gene>
<dbReference type="Pfam" id="PF12867">
    <property type="entry name" value="DinB_2"/>
    <property type="match status" value="1"/>
</dbReference>
<dbReference type="SUPFAM" id="SSF109854">
    <property type="entry name" value="DinB/YfiT-like putative metalloenzymes"/>
    <property type="match status" value="1"/>
</dbReference>
<evidence type="ECO:0000313" key="2">
    <source>
        <dbReference type="EMBL" id="HGY93458.1"/>
    </source>
</evidence>
<evidence type="ECO:0000259" key="1">
    <source>
        <dbReference type="Pfam" id="PF12867"/>
    </source>
</evidence>
<sequence>MSIAQSMLAEFETQAAITRRFLARLPEGKLAWQPHPKSMTAGQLALHLAGVPGGIINAVQNDSMQAPGFIFPQPATLAEVLSKFDESIGAVRELLPRLDDTAMQATWRLFSGDQELLAVPRQEFLRNIMFSHWYQHRGQFSVYLRLLDIPVPATWGPSADEPPLFLRSSAVGQTSFGTVQEPSSHPAF</sequence>
<comment type="caution">
    <text evidence="2">The sequence shown here is derived from an EMBL/GenBank/DDBJ whole genome shotgun (WGS) entry which is preliminary data.</text>
</comment>
<proteinExistence type="predicted"/>
<dbReference type="InterPro" id="IPR024775">
    <property type="entry name" value="DinB-like"/>
</dbReference>
<dbReference type="InterPro" id="IPR034660">
    <property type="entry name" value="DinB/YfiT-like"/>
</dbReference>
<organism evidence="2">
    <name type="scientific">Acidobacterium capsulatum</name>
    <dbReference type="NCBI Taxonomy" id="33075"/>
    <lineage>
        <taxon>Bacteria</taxon>
        <taxon>Pseudomonadati</taxon>
        <taxon>Acidobacteriota</taxon>
        <taxon>Terriglobia</taxon>
        <taxon>Terriglobales</taxon>
        <taxon>Acidobacteriaceae</taxon>
        <taxon>Acidobacterium</taxon>
    </lineage>
</organism>
<dbReference type="Gene3D" id="1.20.120.450">
    <property type="entry name" value="dinb family like domain"/>
    <property type="match status" value="1"/>
</dbReference>
<accession>A0A7V4XQU4</accession>